<dbReference type="EMBL" id="MU069508">
    <property type="protein sequence ID" value="KAF5840599.1"/>
    <property type="molecule type" value="Genomic_DNA"/>
</dbReference>
<gene>
    <name evidence="1" type="ORF">DUNSADRAFT_16114</name>
</gene>
<comment type="caution">
    <text evidence="1">The sequence shown here is derived from an EMBL/GenBank/DDBJ whole genome shotgun (WGS) entry which is preliminary data.</text>
</comment>
<protein>
    <recommendedName>
        <fullName evidence="3">Encoded protein</fullName>
    </recommendedName>
</protein>
<keyword evidence="2" id="KW-1185">Reference proteome</keyword>
<evidence type="ECO:0008006" key="3">
    <source>
        <dbReference type="Google" id="ProtNLM"/>
    </source>
</evidence>
<sequence>MACTIVPPHRLRCGHLCGTAGRLSSTFAPTAGCTVHLPVPHRNPPALVRLTTARITDFLLCATIDRVAASLPALQAACQTPLPTSQAAHCISVCCLTVNRKNILAPPQAAV</sequence>
<proteinExistence type="predicted"/>
<evidence type="ECO:0000313" key="1">
    <source>
        <dbReference type="EMBL" id="KAF5840599.1"/>
    </source>
</evidence>
<accession>A0ABQ7H172</accession>
<name>A0ABQ7H172_DUNSA</name>
<dbReference type="Proteomes" id="UP000815325">
    <property type="component" value="Unassembled WGS sequence"/>
</dbReference>
<reference evidence="1" key="1">
    <citation type="submission" date="2017-08" db="EMBL/GenBank/DDBJ databases">
        <authorList>
            <person name="Polle J.E."/>
            <person name="Barry K."/>
            <person name="Cushman J."/>
            <person name="Schmutz J."/>
            <person name="Tran D."/>
            <person name="Hathwaick L.T."/>
            <person name="Yim W.C."/>
            <person name="Jenkins J."/>
            <person name="Mckie-Krisberg Z.M."/>
            <person name="Prochnik S."/>
            <person name="Lindquist E."/>
            <person name="Dockter R.B."/>
            <person name="Adam C."/>
            <person name="Molina H."/>
            <person name="Bunkerborg J."/>
            <person name="Jin E."/>
            <person name="Buchheim M."/>
            <person name="Magnuson J."/>
        </authorList>
    </citation>
    <scope>NUCLEOTIDE SEQUENCE</scope>
    <source>
        <strain evidence="1">CCAP 19/18</strain>
    </source>
</reference>
<organism evidence="1 2">
    <name type="scientific">Dunaliella salina</name>
    <name type="common">Green alga</name>
    <name type="synonym">Protococcus salinus</name>
    <dbReference type="NCBI Taxonomy" id="3046"/>
    <lineage>
        <taxon>Eukaryota</taxon>
        <taxon>Viridiplantae</taxon>
        <taxon>Chlorophyta</taxon>
        <taxon>core chlorophytes</taxon>
        <taxon>Chlorophyceae</taxon>
        <taxon>CS clade</taxon>
        <taxon>Chlamydomonadales</taxon>
        <taxon>Dunaliellaceae</taxon>
        <taxon>Dunaliella</taxon>
    </lineage>
</organism>
<evidence type="ECO:0000313" key="2">
    <source>
        <dbReference type="Proteomes" id="UP000815325"/>
    </source>
</evidence>